<keyword evidence="2" id="KW-1185">Reference proteome</keyword>
<protein>
    <submittedName>
        <fullName evidence="1">Uncharacterized protein</fullName>
    </submittedName>
</protein>
<reference evidence="2" key="1">
    <citation type="submission" date="2014-09" db="EMBL/GenBank/DDBJ databases">
        <authorList>
            <person name="Mudge J."/>
            <person name="Ramaraj T."/>
            <person name="Lindquist I.E."/>
            <person name="Bharti A.K."/>
            <person name="Sundararajan A."/>
            <person name="Cameron C.T."/>
            <person name="Woodward J.E."/>
            <person name="May G.D."/>
            <person name="Brubaker C."/>
            <person name="Broadhvest J."/>
            <person name="Wilkins T.A."/>
        </authorList>
    </citation>
    <scope>NUCLEOTIDE SEQUENCE</scope>
    <source>
        <strain evidence="2">cv. AKA8401</strain>
    </source>
</reference>
<dbReference type="EMBL" id="KN406425">
    <property type="protein sequence ID" value="KHG16559.1"/>
    <property type="molecule type" value="Genomic_DNA"/>
</dbReference>
<organism evidence="1 2">
    <name type="scientific">Gossypium arboreum</name>
    <name type="common">Tree cotton</name>
    <name type="synonym">Gossypium nanking</name>
    <dbReference type="NCBI Taxonomy" id="29729"/>
    <lineage>
        <taxon>Eukaryota</taxon>
        <taxon>Viridiplantae</taxon>
        <taxon>Streptophyta</taxon>
        <taxon>Embryophyta</taxon>
        <taxon>Tracheophyta</taxon>
        <taxon>Spermatophyta</taxon>
        <taxon>Magnoliopsida</taxon>
        <taxon>eudicotyledons</taxon>
        <taxon>Gunneridae</taxon>
        <taxon>Pentapetalae</taxon>
        <taxon>rosids</taxon>
        <taxon>malvids</taxon>
        <taxon>Malvales</taxon>
        <taxon>Malvaceae</taxon>
        <taxon>Malvoideae</taxon>
        <taxon>Gossypium</taxon>
    </lineage>
</organism>
<dbReference type="AlphaFoldDB" id="A0A0B0NXE5"/>
<name>A0A0B0NXE5_GOSAR</name>
<evidence type="ECO:0000313" key="2">
    <source>
        <dbReference type="Proteomes" id="UP000032142"/>
    </source>
</evidence>
<sequence>MFEISYACSRFNPFWLMNGLCDRCYIFWK</sequence>
<gene>
    <name evidence="1" type="ORF">F383_09093</name>
</gene>
<evidence type="ECO:0000313" key="1">
    <source>
        <dbReference type="EMBL" id="KHG16559.1"/>
    </source>
</evidence>
<proteinExistence type="predicted"/>
<dbReference type="Proteomes" id="UP000032142">
    <property type="component" value="Unassembled WGS sequence"/>
</dbReference>
<accession>A0A0B0NXE5</accession>